<dbReference type="InterPro" id="IPR000053">
    <property type="entry name" value="Thymidine/pyrmidine_PPase"/>
</dbReference>
<sequence>MDMKYILRKKRDGEELSEEEIKFFIKGVSNGTIHEAQIGAMLMAIFIKGMTQQECVTLTKEMVFSGDTMQWPAKFRGSLVDKHSTGGVGDKVSIPLAPALAACGLKVPMLTGRCLSFTGGTLDKLESIPGFRISLTDTEMQSCLEEVGCFMMGTTERICPADKVLYKIRDLTSTVDYYNLIASSILSKKASEGIDYLIMDLKVGSATFMKDVESARVLAHQKINLSKLLGFKTRILLTRHETPLGRCVGNSLEIFESIEILRGKNVPLIKDLILHIGGHALHLSGKTSSVEEGELKMREVLENGKALECFKNMLIKQGVSEEVSHQLCFGDTRSALPQAKYQTRILAQNTGWINRIEAFPIGKVCYELGKTNENSSDTLNRSTGVELLKTVDEFVEINEPWILVHHSEEQLNEDHINALKASITISSVRIEIENQLIEVIGEDS</sequence>
<keyword evidence="4 5" id="KW-0808">Transferase</keyword>
<dbReference type="Gene3D" id="1.20.970.10">
    <property type="entry name" value="Transferase, Pyrimidine Nucleoside Phosphorylase, Chain C"/>
    <property type="match status" value="1"/>
</dbReference>
<dbReference type="InterPro" id="IPR000312">
    <property type="entry name" value="Glycosyl_Trfase_fam3"/>
</dbReference>
<dbReference type="EMBL" id="QKKF02004996">
    <property type="protein sequence ID" value="RZF47018.1"/>
    <property type="molecule type" value="Genomic_DNA"/>
</dbReference>
<gene>
    <name evidence="7" type="ORF">LSTR_LSTR013809</name>
</gene>
<dbReference type="SMART" id="SM00941">
    <property type="entry name" value="PYNP_C"/>
    <property type="match status" value="1"/>
</dbReference>
<dbReference type="PIRSF" id="PIRSF000478">
    <property type="entry name" value="TP_PyNP"/>
    <property type="match status" value="1"/>
</dbReference>
<dbReference type="SUPFAM" id="SSF52418">
    <property type="entry name" value="Nucleoside phosphorylase/phosphoribosyltransferase catalytic domain"/>
    <property type="match status" value="1"/>
</dbReference>
<dbReference type="FunFam" id="3.40.1030.10:FF:000003">
    <property type="entry name" value="Pyrimidine-nucleoside phosphorylase"/>
    <property type="match status" value="1"/>
</dbReference>
<dbReference type="GO" id="GO:0009032">
    <property type="term" value="F:thymidine phosphorylase activity"/>
    <property type="evidence" value="ECO:0007669"/>
    <property type="project" value="UniProtKB-UniRule"/>
</dbReference>
<evidence type="ECO:0000256" key="1">
    <source>
        <dbReference type="ARBA" id="ARBA00006915"/>
    </source>
</evidence>
<evidence type="ECO:0000256" key="3">
    <source>
        <dbReference type="ARBA" id="ARBA00022676"/>
    </source>
</evidence>
<name>A0A482XNP8_LAOST</name>
<dbReference type="Pfam" id="PF07831">
    <property type="entry name" value="PYNP_C"/>
    <property type="match status" value="1"/>
</dbReference>
<dbReference type="PANTHER" id="PTHR10515">
    <property type="entry name" value="THYMIDINE PHOSPHORYLASE"/>
    <property type="match status" value="1"/>
</dbReference>
<proteinExistence type="inferred from homology"/>
<evidence type="ECO:0000256" key="5">
    <source>
        <dbReference type="PIRNR" id="PIRNR000478"/>
    </source>
</evidence>
<dbReference type="AlphaFoldDB" id="A0A482XNP8"/>
<organism evidence="7 8">
    <name type="scientific">Laodelphax striatellus</name>
    <name type="common">Small brown planthopper</name>
    <name type="synonym">Delphax striatella</name>
    <dbReference type="NCBI Taxonomy" id="195883"/>
    <lineage>
        <taxon>Eukaryota</taxon>
        <taxon>Metazoa</taxon>
        <taxon>Ecdysozoa</taxon>
        <taxon>Arthropoda</taxon>
        <taxon>Hexapoda</taxon>
        <taxon>Insecta</taxon>
        <taxon>Pterygota</taxon>
        <taxon>Neoptera</taxon>
        <taxon>Paraneoptera</taxon>
        <taxon>Hemiptera</taxon>
        <taxon>Auchenorrhyncha</taxon>
        <taxon>Fulgoroidea</taxon>
        <taxon>Delphacidae</taxon>
        <taxon>Criomorphinae</taxon>
        <taxon>Laodelphax</taxon>
    </lineage>
</organism>
<keyword evidence="3 5" id="KW-0328">Glycosyltransferase</keyword>
<dbReference type="EC" id="2.4.2.4" evidence="5"/>
<dbReference type="Pfam" id="PF02885">
    <property type="entry name" value="Glycos_trans_3N"/>
    <property type="match status" value="1"/>
</dbReference>
<evidence type="ECO:0000256" key="4">
    <source>
        <dbReference type="ARBA" id="ARBA00022679"/>
    </source>
</evidence>
<dbReference type="Pfam" id="PF00591">
    <property type="entry name" value="Glycos_transf_3"/>
    <property type="match status" value="1"/>
</dbReference>
<dbReference type="NCBIfam" id="NF004490">
    <property type="entry name" value="PRK05820.1"/>
    <property type="match status" value="1"/>
</dbReference>
<dbReference type="STRING" id="195883.A0A482XNP8"/>
<dbReference type="GO" id="GO:0006206">
    <property type="term" value="P:pyrimidine nucleobase metabolic process"/>
    <property type="evidence" value="ECO:0007669"/>
    <property type="project" value="InterPro"/>
</dbReference>
<accession>A0A482XNP8</accession>
<dbReference type="GO" id="GO:0005829">
    <property type="term" value="C:cytosol"/>
    <property type="evidence" value="ECO:0007669"/>
    <property type="project" value="TreeGrafter"/>
</dbReference>
<dbReference type="InterPro" id="IPR036566">
    <property type="entry name" value="PYNP-like_C_sf"/>
</dbReference>
<dbReference type="InterPro" id="IPR018090">
    <property type="entry name" value="Pyrmidine_PPas_bac/euk"/>
</dbReference>
<protein>
    <recommendedName>
        <fullName evidence="5">Thymidine phosphorylase</fullName>
        <shortName evidence="5">TP</shortName>
        <ecNumber evidence="5">2.4.2.4</ecNumber>
    </recommendedName>
    <alternativeName>
        <fullName evidence="5">TdRPase</fullName>
    </alternativeName>
</protein>
<dbReference type="InterPro" id="IPR013102">
    <property type="entry name" value="PYNP_C"/>
</dbReference>
<comment type="subunit">
    <text evidence="2 5">Homodimer.</text>
</comment>
<dbReference type="PANTHER" id="PTHR10515:SF0">
    <property type="entry name" value="THYMIDINE PHOSPHORYLASE"/>
    <property type="match status" value="1"/>
</dbReference>
<evidence type="ECO:0000313" key="8">
    <source>
        <dbReference type="Proteomes" id="UP000291343"/>
    </source>
</evidence>
<dbReference type="Gene3D" id="3.90.1170.30">
    <property type="entry name" value="Pyrimidine nucleoside phosphorylase-like, C-terminal domain"/>
    <property type="match status" value="1"/>
</dbReference>
<dbReference type="InParanoid" id="A0A482XNP8"/>
<comment type="similarity">
    <text evidence="1 5">Belongs to the thymidine/pyrimidine-nucleoside phosphorylase family.</text>
</comment>
<comment type="function">
    <text evidence="5">Catalyzes the reversible phosphorolysis of thymidine. The produced molecules are then utilized as carbon and energy sources or in the rescue of pyrimidine bases for nucleotide synthesis.</text>
</comment>
<reference evidence="7 8" key="1">
    <citation type="journal article" date="2017" name="Gigascience">
        <title>Genome sequence of the small brown planthopper, Laodelphax striatellus.</title>
        <authorList>
            <person name="Zhu J."/>
            <person name="Jiang F."/>
            <person name="Wang X."/>
            <person name="Yang P."/>
            <person name="Bao Y."/>
            <person name="Zhao W."/>
            <person name="Wang W."/>
            <person name="Lu H."/>
            <person name="Wang Q."/>
            <person name="Cui N."/>
            <person name="Li J."/>
            <person name="Chen X."/>
            <person name="Luo L."/>
            <person name="Yu J."/>
            <person name="Kang L."/>
            <person name="Cui F."/>
        </authorList>
    </citation>
    <scope>NUCLEOTIDE SEQUENCE [LARGE SCALE GENOMIC DNA]</scope>
    <source>
        <strain evidence="7">Lst14</strain>
    </source>
</reference>
<dbReference type="GO" id="GO:0006213">
    <property type="term" value="P:pyrimidine nucleoside metabolic process"/>
    <property type="evidence" value="ECO:0007669"/>
    <property type="project" value="UniProtKB-UniRule"/>
</dbReference>
<dbReference type="InterPro" id="IPR035902">
    <property type="entry name" value="Nuc_phospho_transferase"/>
</dbReference>
<dbReference type="Proteomes" id="UP000291343">
    <property type="component" value="Unassembled WGS sequence"/>
</dbReference>
<evidence type="ECO:0000313" key="7">
    <source>
        <dbReference type="EMBL" id="RZF47018.1"/>
    </source>
</evidence>
<evidence type="ECO:0000259" key="6">
    <source>
        <dbReference type="SMART" id="SM00941"/>
    </source>
</evidence>
<dbReference type="GO" id="GO:0004645">
    <property type="term" value="F:1,4-alpha-oligoglucan phosphorylase activity"/>
    <property type="evidence" value="ECO:0007669"/>
    <property type="project" value="InterPro"/>
</dbReference>
<evidence type="ECO:0000256" key="2">
    <source>
        <dbReference type="ARBA" id="ARBA00011738"/>
    </source>
</evidence>
<comment type="catalytic activity">
    <reaction evidence="5">
        <text>thymidine + phosphate = 2-deoxy-alpha-D-ribose 1-phosphate + thymine</text>
        <dbReference type="Rhea" id="RHEA:16037"/>
        <dbReference type="ChEBI" id="CHEBI:17748"/>
        <dbReference type="ChEBI" id="CHEBI:17821"/>
        <dbReference type="ChEBI" id="CHEBI:43474"/>
        <dbReference type="ChEBI" id="CHEBI:57259"/>
        <dbReference type="EC" id="2.4.2.4"/>
    </reaction>
</comment>
<dbReference type="UniPathway" id="UPA00578">
    <property type="reaction ID" value="UER00638"/>
</dbReference>
<dbReference type="SMR" id="A0A482XNP8"/>
<feature type="domain" description="Pyrimidine nucleoside phosphorylase C-terminal" evidence="6">
    <location>
        <begin position="352"/>
        <end position="426"/>
    </location>
</feature>
<dbReference type="InterPro" id="IPR017459">
    <property type="entry name" value="Glycosyl_Trfase_fam3_N_dom"/>
</dbReference>
<dbReference type="SUPFAM" id="SSF54680">
    <property type="entry name" value="Pyrimidine nucleoside phosphorylase C-terminal domain"/>
    <property type="match status" value="1"/>
</dbReference>
<dbReference type="NCBIfam" id="TIGR02644">
    <property type="entry name" value="Y_phosphoryl"/>
    <property type="match status" value="1"/>
</dbReference>
<dbReference type="OrthoDB" id="445007at2759"/>
<comment type="pathway">
    <text evidence="5">Pyrimidine metabolism; dTMP biosynthesis via salvage pathway; dTMP from thymine: step 1/2.</text>
</comment>
<dbReference type="InterPro" id="IPR036320">
    <property type="entry name" value="Glycosyl_Trfase_fam3_N_dom_sf"/>
</dbReference>
<keyword evidence="8" id="KW-1185">Reference proteome</keyword>
<comment type="caution">
    <text evidence="7">The sequence shown here is derived from an EMBL/GenBank/DDBJ whole genome shotgun (WGS) entry which is preliminary data.</text>
</comment>
<dbReference type="Gene3D" id="3.40.1030.10">
    <property type="entry name" value="Nucleoside phosphorylase/phosphoribosyltransferase catalytic domain"/>
    <property type="match status" value="1"/>
</dbReference>
<dbReference type="SUPFAM" id="SSF47648">
    <property type="entry name" value="Nucleoside phosphorylase/phosphoribosyltransferase N-terminal domain"/>
    <property type="match status" value="1"/>
</dbReference>